<reference evidence="1 2" key="1">
    <citation type="submission" date="2022-05" db="EMBL/GenBank/DDBJ databases">
        <authorList>
            <consortium name="Genoscope - CEA"/>
            <person name="William W."/>
        </authorList>
    </citation>
    <scope>NUCLEOTIDE SEQUENCE [LARGE SCALE GENOMIC DNA]</scope>
</reference>
<protein>
    <submittedName>
        <fullName evidence="1">Uncharacterized protein</fullName>
    </submittedName>
</protein>
<evidence type="ECO:0000313" key="1">
    <source>
        <dbReference type="EMBL" id="CAH3199303.1"/>
    </source>
</evidence>
<gene>
    <name evidence="1" type="ORF">PEVE_00040073</name>
</gene>
<name>A0ABN8T4R2_9CNID</name>
<proteinExistence type="predicted"/>
<evidence type="ECO:0000313" key="2">
    <source>
        <dbReference type="Proteomes" id="UP001159427"/>
    </source>
</evidence>
<accession>A0ABN8T4R2</accession>
<organism evidence="1 2">
    <name type="scientific">Porites evermanni</name>
    <dbReference type="NCBI Taxonomy" id="104178"/>
    <lineage>
        <taxon>Eukaryota</taxon>
        <taxon>Metazoa</taxon>
        <taxon>Cnidaria</taxon>
        <taxon>Anthozoa</taxon>
        <taxon>Hexacorallia</taxon>
        <taxon>Scleractinia</taxon>
        <taxon>Fungiina</taxon>
        <taxon>Poritidae</taxon>
        <taxon>Porites</taxon>
    </lineage>
</organism>
<feature type="non-terminal residue" evidence="1">
    <location>
        <position position="1"/>
    </location>
</feature>
<keyword evidence="2" id="KW-1185">Reference proteome</keyword>
<comment type="caution">
    <text evidence="1">The sequence shown here is derived from an EMBL/GenBank/DDBJ whole genome shotgun (WGS) entry which is preliminary data.</text>
</comment>
<dbReference type="Proteomes" id="UP001159427">
    <property type="component" value="Unassembled WGS sequence"/>
</dbReference>
<sequence length="106" mass="11880">NGGSFNHSKISSSNSRGWEALMIAMAALDSTSELNNLLDTWRREDQDNLSPVDTLQRNDDFMDKLVNSYIMSAMEEFDLNCIASRVLLNAMPGLESAAVFQDMVRM</sequence>
<dbReference type="EMBL" id="CALNXI010007204">
    <property type="protein sequence ID" value="CAH3199303.1"/>
    <property type="molecule type" value="Genomic_DNA"/>
</dbReference>